<evidence type="ECO:0000313" key="1">
    <source>
        <dbReference type="EMBL" id="JAD52433.1"/>
    </source>
</evidence>
<name>A0A0A9ARC7_ARUDO</name>
<dbReference type="AlphaFoldDB" id="A0A0A9ARC7"/>
<accession>A0A0A9ARC7</accession>
<sequence>MVSAAWVRQQWSRLPDAIAAALTSATHDPAPPFTTSLEACAGAGPFLRRVISCSG</sequence>
<reference evidence="1" key="1">
    <citation type="submission" date="2014-09" db="EMBL/GenBank/DDBJ databases">
        <authorList>
            <person name="Magalhaes I.L.F."/>
            <person name="Oliveira U."/>
            <person name="Santos F.R."/>
            <person name="Vidigal T.H.D.A."/>
            <person name="Brescovit A.D."/>
            <person name="Santos A.J."/>
        </authorList>
    </citation>
    <scope>NUCLEOTIDE SEQUENCE</scope>
    <source>
        <tissue evidence="1">Shoot tissue taken approximately 20 cm above the soil surface</tissue>
    </source>
</reference>
<protein>
    <submittedName>
        <fullName evidence="1">Uncharacterized protein</fullName>
    </submittedName>
</protein>
<reference evidence="1" key="2">
    <citation type="journal article" date="2015" name="Data Brief">
        <title>Shoot transcriptome of the giant reed, Arundo donax.</title>
        <authorList>
            <person name="Barrero R.A."/>
            <person name="Guerrero F.D."/>
            <person name="Moolhuijzen P."/>
            <person name="Goolsby J.A."/>
            <person name="Tidwell J."/>
            <person name="Bellgard S.E."/>
            <person name="Bellgard M.I."/>
        </authorList>
    </citation>
    <scope>NUCLEOTIDE SEQUENCE</scope>
    <source>
        <tissue evidence="1">Shoot tissue taken approximately 20 cm above the soil surface</tissue>
    </source>
</reference>
<proteinExistence type="predicted"/>
<organism evidence="1">
    <name type="scientific">Arundo donax</name>
    <name type="common">Giant reed</name>
    <name type="synonym">Donax arundinaceus</name>
    <dbReference type="NCBI Taxonomy" id="35708"/>
    <lineage>
        <taxon>Eukaryota</taxon>
        <taxon>Viridiplantae</taxon>
        <taxon>Streptophyta</taxon>
        <taxon>Embryophyta</taxon>
        <taxon>Tracheophyta</taxon>
        <taxon>Spermatophyta</taxon>
        <taxon>Magnoliopsida</taxon>
        <taxon>Liliopsida</taxon>
        <taxon>Poales</taxon>
        <taxon>Poaceae</taxon>
        <taxon>PACMAD clade</taxon>
        <taxon>Arundinoideae</taxon>
        <taxon>Arundineae</taxon>
        <taxon>Arundo</taxon>
    </lineage>
</organism>
<dbReference type="EMBL" id="GBRH01245462">
    <property type="protein sequence ID" value="JAD52433.1"/>
    <property type="molecule type" value="Transcribed_RNA"/>
</dbReference>